<evidence type="ECO:0000256" key="1">
    <source>
        <dbReference type="ARBA" id="ARBA00023015"/>
    </source>
</evidence>
<dbReference type="InterPro" id="IPR050397">
    <property type="entry name" value="Env_Response_Regulators"/>
</dbReference>
<evidence type="ECO:0000256" key="2">
    <source>
        <dbReference type="ARBA" id="ARBA00023125"/>
    </source>
</evidence>
<keyword evidence="2" id="KW-0238">DNA-binding</keyword>
<evidence type="ECO:0000259" key="4">
    <source>
        <dbReference type="PROSITE" id="PS50042"/>
    </source>
</evidence>
<dbReference type="Pfam" id="PF13545">
    <property type="entry name" value="HTH_Crp_2"/>
    <property type="match status" value="1"/>
</dbReference>
<organism evidence="6">
    <name type="scientific">mine drainage metagenome</name>
    <dbReference type="NCBI Taxonomy" id="410659"/>
    <lineage>
        <taxon>unclassified sequences</taxon>
        <taxon>metagenomes</taxon>
        <taxon>ecological metagenomes</taxon>
    </lineage>
</organism>
<dbReference type="InterPro" id="IPR014710">
    <property type="entry name" value="RmlC-like_jellyroll"/>
</dbReference>
<dbReference type="Gene3D" id="1.10.10.10">
    <property type="entry name" value="Winged helix-like DNA-binding domain superfamily/Winged helix DNA-binding domain"/>
    <property type="match status" value="1"/>
</dbReference>
<dbReference type="PANTHER" id="PTHR24567">
    <property type="entry name" value="CRP FAMILY TRANSCRIPTIONAL REGULATORY PROTEIN"/>
    <property type="match status" value="1"/>
</dbReference>
<dbReference type="GO" id="GO:0003677">
    <property type="term" value="F:DNA binding"/>
    <property type="evidence" value="ECO:0007669"/>
    <property type="project" value="UniProtKB-KW"/>
</dbReference>
<dbReference type="InterPro" id="IPR018490">
    <property type="entry name" value="cNMP-bd_dom_sf"/>
</dbReference>
<dbReference type="SUPFAM" id="SSF51206">
    <property type="entry name" value="cAMP-binding domain-like"/>
    <property type="match status" value="1"/>
</dbReference>
<dbReference type="CDD" id="cd00092">
    <property type="entry name" value="HTH_CRP"/>
    <property type="match status" value="1"/>
</dbReference>
<dbReference type="Pfam" id="PF00027">
    <property type="entry name" value="cNMP_binding"/>
    <property type="match status" value="1"/>
</dbReference>
<dbReference type="PROSITE" id="PS50042">
    <property type="entry name" value="CNMP_BINDING_3"/>
    <property type="match status" value="1"/>
</dbReference>
<protein>
    <submittedName>
        <fullName evidence="6">Transcriptional activator protein Anr</fullName>
    </submittedName>
</protein>
<dbReference type="AlphaFoldDB" id="A0A1J5Q378"/>
<sequence>MNTQNMIQSLSDAGRSIHVALDAAPRGTPCSACFHRRNCLPAALPDGEEATLARMYSGTVRVRKGGVLFESGSVPERVYVVHTGSFKSVMSMADGRQRIVAFHEPGDVMGLEGFSGFSRSDVVALEPSEACEIDLRALEDAAARVPALQRQLRRLMGASLVQAQQDQFAIGSMLVKERLARFLLNLSTKYRARGLAYDEFTLRMTREDIGDYLGFRLETVSRVFSELQHDGLIALNRRQVRIVDRAALAALLDPKFAMDWKPAVAPALRRDAAMHGWSGAIVGA</sequence>
<dbReference type="InterPro" id="IPR000595">
    <property type="entry name" value="cNMP-bd_dom"/>
</dbReference>
<accession>A0A1J5Q378</accession>
<dbReference type="PRINTS" id="PR00034">
    <property type="entry name" value="HTHCRP"/>
</dbReference>
<keyword evidence="3" id="KW-0804">Transcription</keyword>
<dbReference type="SMART" id="SM00100">
    <property type="entry name" value="cNMP"/>
    <property type="match status" value="1"/>
</dbReference>
<dbReference type="GO" id="GO:0003700">
    <property type="term" value="F:DNA-binding transcription factor activity"/>
    <property type="evidence" value="ECO:0007669"/>
    <property type="project" value="TreeGrafter"/>
</dbReference>
<evidence type="ECO:0000256" key="3">
    <source>
        <dbReference type="ARBA" id="ARBA00023163"/>
    </source>
</evidence>
<dbReference type="GO" id="GO:0005829">
    <property type="term" value="C:cytosol"/>
    <property type="evidence" value="ECO:0007669"/>
    <property type="project" value="TreeGrafter"/>
</dbReference>
<feature type="domain" description="Cyclic nucleotide-binding" evidence="4">
    <location>
        <begin position="40"/>
        <end position="110"/>
    </location>
</feature>
<dbReference type="InterPro" id="IPR036390">
    <property type="entry name" value="WH_DNA-bd_sf"/>
</dbReference>
<evidence type="ECO:0000259" key="5">
    <source>
        <dbReference type="PROSITE" id="PS51063"/>
    </source>
</evidence>
<keyword evidence="1" id="KW-0805">Transcription regulation</keyword>
<comment type="caution">
    <text evidence="6">The sequence shown here is derived from an EMBL/GenBank/DDBJ whole genome shotgun (WGS) entry which is preliminary data.</text>
</comment>
<dbReference type="InterPro" id="IPR012318">
    <property type="entry name" value="HTH_CRP"/>
</dbReference>
<dbReference type="PROSITE" id="PS51063">
    <property type="entry name" value="HTH_CRP_2"/>
    <property type="match status" value="1"/>
</dbReference>
<evidence type="ECO:0000313" key="6">
    <source>
        <dbReference type="EMBL" id="OIQ77770.1"/>
    </source>
</evidence>
<feature type="domain" description="HTH crp-type" evidence="5">
    <location>
        <begin position="173"/>
        <end position="246"/>
    </location>
</feature>
<proteinExistence type="predicted"/>
<dbReference type="FunFam" id="1.10.10.10:FF:000028">
    <property type="entry name" value="Fumarate/nitrate reduction transcriptional regulator Fnr"/>
    <property type="match status" value="1"/>
</dbReference>
<gene>
    <name evidence="6" type="primary">anr_8</name>
    <name evidence="6" type="ORF">GALL_405360</name>
</gene>
<name>A0A1J5Q378_9ZZZZ</name>
<dbReference type="CDD" id="cd00038">
    <property type="entry name" value="CAP_ED"/>
    <property type="match status" value="1"/>
</dbReference>
<dbReference type="Gene3D" id="2.60.120.10">
    <property type="entry name" value="Jelly Rolls"/>
    <property type="match status" value="1"/>
</dbReference>
<dbReference type="SUPFAM" id="SSF46785">
    <property type="entry name" value="Winged helix' DNA-binding domain"/>
    <property type="match status" value="1"/>
</dbReference>
<dbReference type="PANTHER" id="PTHR24567:SF75">
    <property type="entry name" value="FUMARATE AND NITRATE REDUCTION REGULATORY PROTEIN"/>
    <property type="match status" value="1"/>
</dbReference>
<reference evidence="6" key="1">
    <citation type="submission" date="2016-10" db="EMBL/GenBank/DDBJ databases">
        <title>Sequence of Gallionella enrichment culture.</title>
        <authorList>
            <person name="Poehlein A."/>
            <person name="Muehling M."/>
            <person name="Daniel R."/>
        </authorList>
    </citation>
    <scope>NUCLEOTIDE SEQUENCE</scope>
</reference>
<dbReference type="SMART" id="SM00419">
    <property type="entry name" value="HTH_CRP"/>
    <property type="match status" value="1"/>
</dbReference>
<dbReference type="EMBL" id="MLJW01001539">
    <property type="protein sequence ID" value="OIQ77770.1"/>
    <property type="molecule type" value="Genomic_DNA"/>
</dbReference>
<dbReference type="InterPro" id="IPR036388">
    <property type="entry name" value="WH-like_DNA-bd_sf"/>
</dbReference>